<dbReference type="EMBL" id="SMAJ01000001">
    <property type="protein sequence ID" value="TCT10960.1"/>
    <property type="molecule type" value="Genomic_DNA"/>
</dbReference>
<reference evidence="1 2" key="1">
    <citation type="submission" date="2019-03" db="EMBL/GenBank/DDBJ databases">
        <title>Genomic Encyclopedia of Type Strains, Phase IV (KMG-IV): sequencing the most valuable type-strain genomes for metagenomic binning, comparative biology and taxonomic classification.</title>
        <authorList>
            <person name="Goeker M."/>
        </authorList>
    </citation>
    <scope>NUCLEOTIDE SEQUENCE [LARGE SCALE GENOMIC DNA]</scope>
    <source>
        <strain evidence="1 2">DSM 24591</strain>
    </source>
</reference>
<dbReference type="RefSeq" id="WP_132579385.1">
    <property type="nucleotide sequence ID" value="NZ_SMAJ01000001.1"/>
</dbReference>
<accession>A0A4R3MBP4</accession>
<dbReference type="Proteomes" id="UP000295525">
    <property type="component" value="Unassembled WGS sequence"/>
</dbReference>
<name>A0A4R3MBP4_9BURK</name>
<organism evidence="1 2">
    <name type="scientific">Paralcaligenes ureilyticus</name>
    <dbReference type="NCBI Taxonomy" id="627131"/>
    <lineage>
        <taxon>Bacteria</taxon>
        <taxon>Pseudomonadati</taxon>
        <taxon>Pseudomonadota</taxon>
        <taxon>Betaproteobacteria</taxon>
        <taxon>Burkholderiales</taxon>
        <taxon>Alcaligenaceae</taxon>
        <taxon>Paralcaligenes</taxon>
    </lineage>
</organism>
<sequence>MDIPSEEQFLEAMRALARPIPNYLLERFSLEMLRAEDTGPAVGVALEVEKWFFANWMDSIKQPALCWLIDDRMVALANKRLSRKWVYPGEGAYARRLLHALTLEVDPEHYSNLSTCVLRWSKVQSTADRIMPASIQWYLCLLWALREYHYEPNTVPDFLDGLKQIRNLQEKVLAGFDAKREIDRMSARWTYGYTSYHSKSKKVERDIVRLDEQIEIMRDALPIRRGGGTARERLLIYRLWQACRAITYRAKPGVIQYVLLAQGIENQIDERNVEKMCADFKTKDRPSMYIRQLILDFRGDNHREEMELKRTECYRAK</sequence>
<keyword evidence="2" id="KW-1185">Reference proteome</keyword>
<dbReference type="AlphaFoldDB" id="A0A4R3MBP4"/>
<dbReference type="OrthoDB" id="8891667at2"/>
<gene>
    <name evidence="1" type="ORF">EDC26_101182</name>
</gene>
<proteinExistence type="predicted"/>
<protein>
    <submittedName>
        <fullName evidence="1">Uncharacterized protein</fullName>
    </submittedName>
</protein>
<evidence type="ECO:0000313" key="2">
    <source>
        <dbReference type="Proteomes" id="UP000295525"/>
    </source>
</evidence>
<comment type="caution">
    <text evidence="1">The sequence shown here is derived from an EMBL/GenBank/DDBJ whole genome shotgun (WGS) entry which is preliminary data.</text>
</comment>
<evidence type="ECO:0000313" key="1">
    <source>
        <dbReference type="EMBL" id="TCT10960.1"/>
    </source>
</evidence>